<dbReference type="KEGG" id="ccai:NAS2_1112"/>
<feature type="binding site" evidence="4">
    <location>
        <position position="244"/>
    </location>
    <ligand>
        <name>S-adenosyl-L-methionine</name>
        <dbReference type="ChEBI" id="CHEBI:59789"/>
    </ligand>
</feature>
<feature type="region of interest" description="Disordered" evidence="5">
    <location>
        <begin position="1"/>
        <end position="24"/>
    </location>
</feature>
<keyword evidence="1 4" id="KW-0489">Methyltransferase</keyword>
<feature type="binding site" evidence="4">
    <location>
        <position position="292"/>
    </location>
    <ligand>
        <name>S-adenosyl-L-methionine</name>
        <dbReference type="ChEBI" id="CHEBI:59789"/>
    </ligand>
</feature>
<dbReference type="PANTHER" id="PTHR11061:SF30">
    <property type="entry name" value="TRNA (URACIL(54)-C(5))-METHYLTRANSFERASE"/>
    <property type="match status" value="1"/>
</dbReference>
<name>A0A4P2VEF0_9ARCH</name>
<dbReference type="GO" id="GO:0006396">
    <property type="term" value="P:RNA processing"/>
    <property type="evidence" value="ECO:0007669"/>
    <property type="project" value="InterPro"/>
</dbReference>
<gene>
    <name evidence="6" type="ORF">NAS2_1112</name>
</gene>
<organism evidence="6 7">
    <name type="scientific">Conexivisphaera calida</name>
    <dbReference type="NCBI Taxonomy" id="1874277"/>
    <lineage>
        <taxon>Archaea</taxon>
        <taxon>Nitrososphaerota</taxon>
        <taxon>Conexivisphaeria</taxon>
        <taxon>Conexivisphaerales</taxon>
        <taxon>Conexivisphaeraceae</taxon>
        <taxon>Conexivisphaera</taxon>
    </lineage>
</organism>
<reference evidence="6 7" key="1">
    <citation type="journal article" date="2019" name="ISME J.">
        <title>Isolation and characterization of a thermophilic sulfur- and iron-reducing thaumarchaeote from a terrestrial acidic hot spring.</title>
        <authorList>
            <person name="Kato S."/>
            <person name="Itoh T."/>
            <person name="Yuki M."/>
            <person name="Nagamori M."/>
            <person name="Ohnishi M."/>
            <person name="Uematsu K."/>
            <person name="Suzuki K."/>
            <person name="Takashina T."/>
            <person name="Ohkuma M."/>
        </authorList>
    </citation>
    <scope>NUCLEOTIDE SEQUENCE [LARGE SCALE GENOMIC DNA]</scope>
    <source>
        <strain evidence="6 7">NAS-02</strain>
    </source>
</reference>
<keyword evidence="2 4" id="KW-0808">Transferase</keyword>
<dbReference type="Gene3D" id="3.40.50.150">
    <property type="entry name" value="Vaccinia Virus protein VP39"/>
    <property type="match status" value="1"/>
</dbReference>
<comment type="similarity">
    <text evidence="4">Belongs to the class I-like SAM-binding methyltransferase superfamily. RNA M5U methyltransferase family.</text>
</comment>
<feature type="binding site" evidence="4">
    <location>
        <position position="271"/>
    </location>
    <ligand>
        <name>S-adenosyl-L-methionine</name>
        <dbReference type="ChEBI" id="CHEBI:59789"/>
    </ligand>
</feature>
<evidence type="ECO:0000256" key="4">
    <source>
        <dbReference type="PROSITE-ProRule" id="PRU01024"/>
    </source>
</evidence>
<feature type="binding site" evidence="4">
    <location>
        <position position="333"/>
    </location>
    <ligand>
        <name>S-adenosyl-L-methionine</name>
        <dbReference type="ChEBI" id="CHEBI:59789"/>
    </ligand>
</feature>
<accession>A0A4P2VEF0</accession>
<evidence type="ECO:0000256" key="1">
    <source>
        <dbReference type="ARBA" id="ARBA00022603"/>
    </source>
</evidence>
<feature type="active site" description="Nucleophile" evidence="4">
    <location>
        <position position="360"/>
    </location>
</feature>
<dbReference type="InterPro" id="IPR030391">
    <property type="entry name" value="MeTrfase_TrmA_CS"/>
</dbReference>
<dbReference type="NCBIfam" id="TIGR00479">
    <property type="entry name" value="rumA"/>
    <property type="match status" value="1"/>
</dbReference>
<evidence type="ECO:0000256" key="5">
    <source>
        <dbReference type="SAM" id="MobiDB-lite"/>
    </source>
</evidence>
<sequence length="404" mass="44822">MSTNSIAYTKGGNAQDPSTHPTAKSWERGYKKVMEFAWRVSTSTAICPHYGICGGCSIQHLPYEKQLEMKKERIVELIGREPDEVIPSPVIWNYRNRMDYAISRDLAIGLRERGKWWSYVDLKVCPLQSPEADALREDLRRFSSERGIEGYDVRRHTGVLRYLVVREGKFTGERMAAIITTEPIADTLRDFSPSVGVDSLLNGVNGGPSDTSRAERIVTVRGKETISEKLAGYKFSMALNSFFQTNPYTAELMVKFVKEEVSGSRTVYDLYSGVGTFTLPAADVAEYAVGVESDPLTVELARRNAADNGSSADFMTAKVEALGAIDADTVILDPPRAGLHPKVVRQLLSSLPAKIIYLSCNPARQAEDLAKLRGYALERLVMVDQFPHTHHVETIAILSRGAQI</sequence>
<dbReference type="CDD" id="cd02440">
    <property type="entry name" value="AdoMet_MTases"/>
    <property type="match status" value="1"/>
</dbReference>
<proteinExistence type="inferred from homology"/>
<protein>
    <submittedName>
        <fullName evidence="6">RNA methyltransferase, TrmA family</fullName>
    </submittedName>
</protein>
<evidence type="ECO:0000313" key="7">
    <source>
        <dbReference type="Proteomes" id="UP000509448"/>
    </source>
</evidence>
<dbReference type="Pfam" id="PF05958">
    <property type="entry name" value="tRNA_U5-meth_tr"/>
    <property type="match status" value="1"/>
</dbReference>
<evidence type="ECO:0000256" key="3">
    <source>
        <dbReference type="ARBA" id="ARBA00022691"/>
    </source>
</evidence>
<dbReference type="EMBL" id="AP018732">
    <property type="protein sequence ID" value="BBE42501.1"/>
    <property type="molecule type" value="Genomic_DNA"/>
</dbReference>
<keyword evidence="3 4" id="KW-0949">S-adenosyl-L-methionine</keyword>
<keyword evidence="7" id="KW-1185">Reference proteome</keyword>
<dbReference type="Gene3D" id="2.40.50.1070">
    <property type="match status" value="1"/>
</dbReference>
<dbReference type="AlphaFoldDB" id="A0A4P2VEF0"/>
<evidence type="ECO:0000313" key="6">
    <source>
        <dbReference type="EMBL" id="BBE42501.1"/>
    </source>
</evidence>
<dbReference type="PROSITE" id="PS01231">
    <property type="entry name" value="TRMA_2"/>
    <property type="match status" value="1"/>
</dbReference>
<dbReference type="InterPro" id="IPR010280">
    <property type="entry name" value="U5_MeTrfase_fam"/>
</dbReference>
<dbReference type="GO" id="GO:0008173">
    <property type="term" value="F:RNA methyltransferase activity"/>
    <property type="evidence" value="ECO:0007669"/>
    <property type="project" value="InterPro"/>
</dbReference>
<dbReference type="GO" id="GO:0032259">
    <property type="term" value="P:methylation"/>
    <property type="evidence" value="ECO:0007669"/>
    <property type="project" value="UniProtKB-KW"/>
</dbReference>
<dbReference type="InterPro" id="IPR029063">
    <property type="entry name" value="SAM-dependent_MTases_sf"/>
</dbReference>
<evidence type="ECO:0000256" key="2">
    <source>
        <dbReference type="ARBA" id="ARBA00022679"/>
    </source>
</evidence>
<dbReference type="SUPFAM" id="SSF53335">
    <property type="entry name" value="S-adenosyl-L-methionine-dependent methyltransferases"/>
    <property type="match status" value="1"/>
</dbReference>
<dbReference type="PANTHER" id="PTHR11061">
    <property type="entry name" value="RNA M5U METHYLTRANSFERASE"/>
    <property type="match status" value="1"/>
</dbReference>
<dbReference type="Proteomes" id="UP000509448">
    <property type="component" value="Chromosome"/>
</dbReference>
<dbReference type="PROSITE" id="PS51687">
    <property type="entry name" value="SAM_MT_RNA_M5U"/>
    <property type="match status" value="1"/>
</dbReference>